<proteinExistence type="predicted"/>
<gene>
    <name evidence="2" type="ORF">RHGRI_032392</name>
</gene>
<keyword evidence="3" id="KW-1185">Reference proteome</keyword>
<evidence type="ECO:0000313" key="2">
    <source>
        <dbReference type="EMBL" id="KAG5526079.1"/>
    </source>
</evidence>
<keyword evidence="1" id="KW-0812">Transmembrane</keyword>
<keyword evidence="1" id="KW-0472">Membrane</keyword>
<protein>
    <submittedName>
        <fullName evidence="2">Uncharacterized protein</fullName>
    </submittedName>
</protein>
<sequence>MAPYRPPKHSTEGSRAGLLRLMRHSIEKNPREGLTWPCAPSNLIVGGSLGCSGPSDLLQVQRRRRGARNRNPFTIGISTIGGKRWFGRLKHEITLFITLFMFFPRSIFFLRPISFPKPSTLFSSRPNSR</sequence>
<feature type="transmembrane region" description="Helical" evidence="1">
    <location>
        <begin position="93"/>
        <end position="113"/>
    </location>
</feature>
<dbReference type="Proteomes" id="UP000823749">
    <property type="component" value="Chromosome 11"/>
</dbReference>
<comment type="caution">
    <text evidence="2">The sequence shown here is derived from an EMBL/GenBank/DDBJ whole genome shotgun (WGS) entry which is preliminary data.</text>
</comment>
<name>A0AAV6IGG8_9ERIC</name>
<dbReference type="AlphaFoldDB" id="A0AAV6IGG8"/>
<evidence type="ECO:0000256" key="1">
    <source>
        <dbReference type="SAM" id="Phobius"/>
    </source>
</evidence>
<keyword evidence="1" id="KW-1133">Transmembrane helix</keyword>
<dbReference type="EMBL" id="JACTNZ010000011">
    <property type="protein sequence ID" value="KAG5526079.1"/>
    <property type="molecule type" value="Genomic_DNA"/>
</dbReference>
<evidence type="ECO:0000313" key="3">
    <source>
        <dbReference type="Proteomes" id="UP000823749"/>
    </source>
</evidence>
<reference evidence="2" key="1">
    <citation type="submission" date="2020-08" db="EMBL/GenBank/DDBJ databases">
        <title>Plant Genome Project.</title>
        <authorList>
            <person name="Zhang R.-G."/>
        </authorList>
    </citation>
    <scope>NUCLEOTIDE SEQUENCE</scope>
    <source>
        <strain evidence="2">WSP0</strain>
        <tissue evidence="2">Leaf</tissue>
    </source>
</reference>
<organism evidence="2 3">
    <name type="scientific">Rhododendron griersonianum</name>
    <dbReference type="NCBI Taxonomy" id="479676"/>
    <lineage>
        <taxon>Eukaryota</taxon>
        <taxon>Viridiplantae</taxon>
        <taxon>Streptophyta</taxon>
        <taxon>Embryophyta</taxon>
        <taxon>Tracheophyta</taxon>
        <taxon>Spermatophyta</taxon>
        <taxon>Magnoliopsida</taxon>
        <taxon>eudicotyledons</taxon>
        <taxon>Gunneridae</taxon>
        <taxon>Pentapetalae</taxon>
        <taxon>asterids</taxon>
        <taxon>Ericales</taxon>
        <taxon>Ericaceae</taxon>
        <taxon>Ericoideae</taxon>
        <taxon>Rhodoreae</taxon>
        <taxon>Rhododendron</taxon>
    </lineage>
</organism>
<accession>A0AAV6IGG8</accession>